<proteinExistence type="predicted"/>
<name>A0A5C7J5K8_9BACT</name>
<comment type="caution">
    <text evidence="1">The sequence shown here is derived from an EMBL/GenBank/DDBJ whole genome shotgun (WGS) entry which is preliminary data.</text>
</comment>
<organism evidence="1 2">
    <name type="scientific">Candidatus Dojkabacteria bacterium</name>
    <dbReference type="NCBI Taxonomy" id="2099670"/>
    <lineage>
        <taxon>Bacteria</taxon>
        <taxon>Candidatus Dojkabacteria</taxon>
    </lineage>
</organism>
<dbReference type="EMBL" id="SSDS01000081">
    <property type="protein sequence ID" value="TXG76192.1"/>
    <property type="molecule type" value="Genomic_DNA"/>
</dbReference>
<reference evidence="1 2" key="1">
    <citation type="submission" date="2018-09" db="EMBL/GenBank/DDBJ databases">
        <title>Metagenome Assembled Genomes from an Advanced Water Purification Facility.</title>
        <authorList>
            <person name="Stamps B.W."/>
            <person name="Spear J.R."/>
        </authorList>
    </citation>
    <scope>NUCLEOTIDE SEQUENCE [LARGE SCALE GENOMIC DNA]</scope>
    <source>
        <strain evidence="1">Bin_63_2</strain>
    </source>
</reference>
<evidence type="ECO:0000313" key="1">
    <source>
        <dbReference type="EMBL" id="TXG76192.1"/>
    </source>
</evidence>
<protein>
    <submittedName>
        <fullName evidence="1">Uncharacterized protein</fullName>
    </submittedName>
</protein>
<accession>A0A5C7J5K8</accession>
<sequence length="127" mass="14642">MKIHRNKFVIRYLCKYLNHDSYWKEPGCIGIRVDNYNAAIARFRDIHEESAIIVSCEPYVEYEDGDPISVTIQGKIVDAKYSEDIIGGGVQVIDSNGKYHEVSYHDIIKDFKNNPNQTQDKWPTSTT</sequence>
<dbReference type="Proteomes" id="UP000321026">
    <property type="component" value="Unassembled WGS sequence"/>
</dbReference>
<gene>
    <name evidence="1" type="ORF">E6Q11_05165</name>
</gene>
<evidence type="ECO:0000313" key="2">
    <source>
        <dbReference type="Proteomes" id="UP000321026"/>
    </source>
</evidence>
<dbReference type="AlphaFoldDB" id="A0A5C7J5K8"/>